<evidence type="ECO:0000256" key="8">
    <source>
        <dbReference type="SAM" id="Phobius"/>
    </source>
</evidence>
<keyword evidence="5 8" id="KW-1133">Transmembrane helix</keyword>
<evidence type="ECO:0000256" key="5">
    <source>
        <dbReference type="ARBA" id="ARBA00022989"/>
    </source>
</evidence>
<accession>A0A2S4KSY5</accession>
<feature type="region of interest" description="Disordered" evidence="7">
    <location>
        <begin position="390"/>
        <end position="413"/>
    </location>
</feature>
<evidence type="ECO:0000313" key="10">
    <source>
        <dbReference type="Proteomes" id="UP000237481"/>
    </source>
</evidence>
<comment type="subcellular location">
    <subcellularLocation>
        <location evidence="1">Membrane</location>
        <topology evidence="1">Multi-pass membrane protein</topology>
    </subcellularLocation>
</comment>
<evidence type="ECO:0000256" key="7">
    <source>
        <dbReference type="SAM" id="MobiDB-lite"/>
    </source>
</evidence>
<dbReference type="Pfam" id="PF03169">
    <property type="entry name" value="OPT"/>
    <property type="match status" value="1"/>
</dbReference>
<feature type="transmembrane region" description="Helical" evidence="8">
    <location>
        <begin position="326"/>
        <end position="348"/>
    </location>
</feature>
<dbReference type="OrthoDB" id="627262at2759"/>
<organism evidence="9 10">
    <name type="scientific">Tolypocladium paradoxum</name>
    <dbReference type="NCBI Taxonomy" id="94208"/>
    <lineage>
        <taxon>Eukaryota</taxon>
        <taxon>Fungi</taxon>
        <taxon>Dikarya</taxon>
        <taxon>Ascomycota</taxon>
        <taxon>Pezizomycotina</taxon>
        <taxon>Sordariomycetes</taxon>
        <taxon>Hypocreomycetidae</taxon>
        <taxon>Hypocreales</taxon>
        <taxon>Ophiocordycipitaceae</taxon>
        <taxon>Tolypocladium</taxon>
    </lineage>
</organism>
<feature type="transmembrane region" description="Helical" evidence="8">
    <location>
        <begin position="289"/>
        <end position="306"/>
    </location>
</feature>
<keyword evidence="4 8" id="KW-0812">Transmembrane</keyword>
<keyword evidence="10" id="KW-1185">Reference proteome</keyword>
<feature type="transmembrane region" description="Helical" evidence="8">
    <location>
        <begin position="231"/>
        <end position="249"/>
    </location>
</feature>
<dbReference type="Proteomes" id="UP000237481">
    <property type="component" value="Unassembled WGS sequence"/>
</dbReference>
<feature type="transmembrane region" description="Helical" evidence="8">
    <location>
        <begin position="88"/>
        <end position="110"/>
    </location>
</feature>
<dbReference type="InterPro" id="IPR004813">
    <property type="entry name" value="OPT"/>
</dbReference>
<evidence type="ECO:0000313" key="9">
    <source>
        <dbReference type="EMBL" id="POR33295.1"/>
    </source>
</evidence>
<name>A0A2S4KSY5_9HYPO</name>
<keyword evidence="3" id="KW-0813">Transport</keyword>
<dbReference type="PANTHER" id="PTHR31645">
    <property type="entry name" value="OLIGOPEPTIDE TRANSPORTER YGL114W-RELATED"/>
    <property type="match status" value="1"/>
</dbReference>
<reference evidence="9 10" key="1">
    <citation type="submission" date="2018-01" db="EMBL/GenBank/DDBJ databases">
        <title>Harnessing the power of phylogenomics to disentangle the directionality and signatures of interkingdom host jumping in the parasitic fungal genus Tolypocladium.</title>
        <authorList>
            <person name="Quandt C.A."/>
            <person name="Patterson W."/>
            <person name="Spatafora J.W."/>
        </authorList>
    </citation>
    <scope>NUCLEOTIDE SEQUENCE [LARGE SCALE GENOMIC DNA]</scope>
    <source>
        <strain evidence="9 10">NRBC 100945</strain>
    </source>
</reference>
<feature type="transmembrane region" description="Helical" evidence="8">
    <location>
        <begin position="451"/>
        <end position="472"/>
    </location>
</feature>
<dbReference type="PANTHER" id="PTHR31645:SF0">
    <property type="entry name" value="OLIGOPEPTIDE TRANSPORTER YGL114W-RELATED"/>
    <property type="match status" value="1"/>
</dbReference>
<proteinExistence type="inferred from homology"/>
<dbReference type="GO" id="GO:0035673">
    <property type="term" value="F:oligopeptide transmembrane transporter activity"/>
    <property type="evidence" value="ECO:0007669"/>
    <property type="project" value="InterPro"/>
</dbReference>
<dbReference type="STRING" id="94208.A0A2S4KSY5"/>
<dbReference type="NCBIfam" id="TIGR00728">
    <property type="entry name" value="OPT_sfam"/>
    <property type="match status" value="1"/>
</dbReference>
<keyword evidence="6 8" id="KW-0472">Membrane</keyword>
<feature type="transmembrane region" description="Helical" evidence="8">
    <location>
        <begin position="20"/>
        <end position="42"/>
    </location>
</feature>
<dbReference type="InterPro" id="IPR045035">
    <property type="entry name" value="YSL-like"/>
</dbReference>
<evidence type="ECO:0000256" key="3">
    <source>
        <dbReference type="ARBA" id="ARBA00022448"/>
    </source>
</evidence>
<dbReference type="AlphaFoldDB" id="A0A2S4KSY5"/>
<feature type="transmembrane region" description="Helical" evidence="8">
    <location>
        <begin position="538"/>
        <end position="559"/>
    </location>
</feature>
<feature type="region of interest" description="Disordered" evidence="7">
    <location>
        <begin position="196"/>
        <end position="223"/>
    </location>
</feature>
<dbReference type="GO" id="GO:0000329">
    <property type="term" value="C:fungal-type vacuole membrane"/>
    <property type="evidence" value="ECO:0007669"/>
    <property type="project" value="TreeGrafter"/>
</dbReference>
<gene>
    <name evidence="9" type="ORF">TPAR_06509</name>
</gene>
<comment type="similarity">
    <text evidence="2">Belongs to the oligopeptide OPT transporter family.</text>
</comment>
<evidence type="ECO:0000256" key="1">
    <source>
        <dbReference type="ARBA" id="ARBA00004141"/>
    </source>
</evidence>
<feature type="transmembrane region" description="Helical" evidence="8">
    <location>
        <begin position="425"/>
        <end position="445"/>
    </location>
</feature>
<feature type="transmembrane region" description="Helical" evidence="8">
    <location>
        <begin position="48"/>
        <end position="67"/>
    </location>
</feature>
<comment type="caution">
    <text evidence="9">The sequence shown here is derived from an EMBL/GenBank/DDBJ whole genome shotgun (WGS) entry which is preliminary data.</text>
</comment>
<sequence length="730" mass="78255">MEPLAAPGPAPRPCPPGRHFTVRSVAAGLGVGTVICAANVYFGLQTGWVSIMSMPASLMGFGIFRLLRRHLQFPFTPVENVLLQSVACGMAIMPLGCGFVGVIPAMNYLLTPEEQGPLSLSVAQLIVWSLGLCYFGVVFAVPLRRQVIIRERLRFPSGFSTAVLISVLHGQGQESSNKEDLDAAARGGFASLVPREGLSSLSSPVGGEADPAEEDEREEQSPHDWASNMRLLVLCFFISGTMTVSTYFLPVLRNVPIFGTAAARTWLWTLNPSLAYVGQGIIMGAETTLHMTLGAIIGWGLLSPMAKFKGWAPGPVDDWEHGSKGWIVWISLAIMLVDAIVSLGYIALRPTLGAKLAGLRERLRLGGVMALLRSPAHRYSLLPDQEQEHDQAAAPVDPSRSQADGAQVDDERDDAPHGQLIGGRLVAVGLVLSILLCVLTIHIVFGDLVPLYATVIAVLMALVLSIMGVRALGETDLNPVSGISKLAQLFFALIIPQSNKSSILINLVAGAVGALQAGDLMQDLKTGHLLGASPKAQFWGQVIGATVGAVLSAFIYRVYTLVYTIPGELFQVPTAYVWIFTARLVMGQGLPPMAKEWAMGAAALFACTTMARTVSVGKAWRPWVPGGIAVAVGMSPRSERGCGSWLTRSRHVQRAVLHLGSSHRWPVRMVLGSGPEAVQHATHNPRVCTVFDTTTHPELRTLTRCKGCILGEGFLSIVNLLLQGFGVPHY</sequence>
<dbReference type="EMBL" id="PKSG01000710">
    <property type="protein sequence ID" value="POR33295.1"/>
    <property type="molecule type" value="Genomic_DNA"/>
</dbReference>
<protein>
    <submittedName>
        <fullName evidence="9">Oligopeptide transporter</fullName>
    </submittedName>
</protein>
<evidence type="ECO:0000256" key="4">
    <source>
        <dbReference type="ARBA" id="ARBA00022692"/>
    </source>
</evidence>
<evidence type="ECO:0000256" key="2">
    <source>
        <dbReference type="ARBA" id="ARBA00008807"/>
    </source>
</evidence>
<evidence type="ECO:0000256" key="6">
    <source>
        <dbReference type="ARBA" id="ARBA00023136"/>
    </source>
</evidence>
<feature type="transmembrane region" description="Helical" evidence="8">
    <location>
        <begin position="122"/>
        <end position="143"/>
    </location>
</feature>